<evidence type="ECO:0000313" key="1">
    <source>
        <dbReference type="EMBL" id="VDM61180.1"/>
    </source>
</evidence>
<keyword evidence="2" id="KW-1185">Reference proteome</keyword>
<dbReference type="EMBL" id="UYYA01004322">
    <property type="protein sequence ID" value="VDM61180.1"/>
    <property type="molecule type" value="Genomic_DNA"/>
</dbReference>
<proteinExistence type="predicted"/>
<protein>
    <submittedName>
        <fullName evidence="3">BRCT domain-containing protein</fullName>
    </submittedName>
</protein>
<sequence length="163" mass="17740">MADGPAGRIGRLVSKGLRREDDDDVRILRQSGRRQGIKKCSASLRFSKASEHYHLFILGLPGCKGGYIQTRICNRTKESTPATKAIGQTIPEFVWGSWRSVIASAKSVLDAVSNTVVVNDVASANDGGPTGVNGLMASFTRKTKVILIKIPRNSLQRAIYRVL</sequence>
<organism evidence="3">
    <name type="scientific">Angiostrongylus costaricensis</name>
    <name type="common">Nematode worm</name>
    <dbReference type="NCBI Taxonomy" id="334426"/>
    <lineage>
        <taxon>Eukaryota</taxon>
        <taxon>Metazoa</taxon>
        <taxon>Ecdysozoa</taxon>
        <taxon>Nematoda</taxon>
        <taxon>Chromadorea</taxon>
        <taxon>Rhabditida</taxon>
        <taxon>Rhabditina</taxon>
        <taxon>Rhabditomorpha</taxon>
        <taxon>Strongyloidea</taxon>
        <taxon>Metastrongylidae</taxon>
        <taxon>Angiostrongylus</taxon>
    </lineage>
</organism>
<evidence type="ECO:0000313" key="3">
    <source>
        <dbReference type="WBParaSite" id="ACOC_0000959401-mRNA-1"/>
    </source>
</evidence>
<name>A0A0R3PUK4_ANGCS</name>
<dbReference type="WBParaSite" id="ACOC_0000959401-mRNA-1">
    <property type="protein sequence ID" value="ACOC_0000959401-mRNA-1"/>
    <property type="gene ID" value="ACOC_0000959401"/>
</dbReference>
<dbReference type="Proteomes" id="UP000267027">
    <property type="component" value="Unassembled WGS sequence"/>
</dbReference>
<dbReference type="AlphaFoldDB" id="A0A0R3PUK4"/>
<reference evidence="1 2" key="2">
    <citation type="submission" date="2018-11" db="EMBL/GenBank/DDBJ databases">
        <authorList>
            <consortium name="Pathogen Informatics"/>
        </authorList>
    </citation>
    <scope>NUCLEOTIDE SEQUENCE [LARGE SCALE GENOMIC DNA]</scope>
    <source>
        <strain evidence="1 2">Costa Rica</strain>
    </source>
</reference>
<reference evidence="3" key="1">
    <citation type="submission" date="2017-02" db="UniProtKB">
        <authorList>
            <consortium name="WormBaseParasite"/>
        </authorList>
    </citation>
    <scope>IDENTIFICATION</scope>
</reference>
<gene>
    <name evidence="1" type="ORF">ACOC_LOCUS9595</name>
</gene>
<accession>A0A0R3PUK4</accession>
<evidence type="ECO:0000313" key="2">
    <source>
        <dbReference type="Proteomes" id="UP000267027"/>
    </source>
</evidence>